<dbReference type="AlphaFoldDB" id="A0A9X1RGR0"/>
<dbReference type="Proteomes" id="UP001139054">
    <property type="component" value="Unassembled WGS sequence"/>
</dbReference>
<dbReference type="EMBL" id="JAKLTY010000023">
    <property type="protein sequence ID" value="MCG2630818.1"/>
    <property type="molecule type" value="Genomic_DNA"/>
</dbReference>
<organism evidence="1 2">
    <name type="scientific">Bradyrhizobium zhengyangense</name>
    <dbReference type="NCBI Taxonomy" id="2911009"/>
    <lineage>
        <taxon>Bacteria</taxon>
        <taxon>Pseudomonadati</taxon>
        <taxon>Pseudomonadota</taxon>
        <taxon>Alphaproteobacteria</taxon>
        <taxon>Hyphomicrobiales</taxon>
        <taxon>Nitrobacteraceae</taxon>
        <taxon>Bradyrhizobium</taxon>
    </lineage>
</organism>
<proteinExistence type="predicted"/>
<dbReference type="RefSeq" id="WP_237891504.1">
    <property type="nucleotide sequence ID" value="NZ_JAKLTY010000023.1"/>
</dbReference>
<reference evidence="1" key="1">
    <citation type="submission" date="2022-01" db="EMBL/GenBank/DDBJ databases">
        <title>Genome sequnece data of strain Bradyrhizobium sp. nov.</title>
        <authorList>
            <person name="Zhang J."/>
        </authorList>
    </citation>
    <scope>NUCLEOTIDE SEQUENCE</scope>
    <source>
        <strain evidence="1">WYCCWR 13023</strain>
    </source>
</reference>
<name>A0A9X1RGR0_9BRAD</name>
<gene>
    <name evidence="1" type="ORF">L6654_29740</name>
</gene>
<protein>
    <submittedName>
        <fullName evidence="1">Uncharacterized protein</fullName>
    </submittedName>
</protein>
<evidence type="ECO:0000313" key="2">
    <source>
        <dbReference type="Proteomes" id="UP001139054"/>
    </source>
</evidence>
<accession>A0A9X1RGR0</accession>
<evidence type="ECO:0000313" key="1">
    <source>
        <dbReference type="EMBL" id="MCG2630818.1"/>
    </source>
</evidence>
<sequence>MNRSYVVQILVPKETGKGEPVSKEWFDKFLQKLTDEFGGATSYIRAPAKGLWRSGDTTERDDIAVVEVMAAKLAPEFWRSLRERLERELSQEDPIKRNAMGSPMTSRRSMLRWSSSHFDCGHRSRIRMAAMECSDRKRREVHILSNLSRFSRPANLIFDSETVSGLW</sequence>
<comment type="caution">
    <text evidence="1">The sequence shown here is derived from an EMBL/GenBank/DDBJ whole genome shotgun (WGS) entry which is preliminary data.</text>
</comment>